<gene>
    <name evidence="1" type="ORF">Tco_1092350</name>
</gene>
<reference evidence="1" key="1">
    <citation type="journal article" date="2022" name="Int. J. Mol. Sci.">
        <title>Draft Genome of Tanacetum Coccineum: Genomic Comparison of Closely Related Tanacetum-Family Plants.</title>
        <authorList>
            <person name="Yamashiro T."/>
            <person name="Shiraishi A."/>
            <person name="Nakayama K."/>
            <person name="Satake H."/>
        </authorList>
    </citation>
    <scope>NUCLEOTIDE SEQUENCE</scope>
</reference>
<dbReference type="EMBL" id="BQNB010020517">
    <property type="protein sequence ID" value="GJT96832.1"/>
    <property type="molecule type" value="Genomic_DNA"/>
</dbReference>
<evidence type="ECO:0000313" key="1">
    <source>
        <dbReference type="EMBL" id="GJT96832.1"/>
    </source>
</evidence>
<reference evidence="1" key="2">
    <citation type="submission" date="2022-01" db="EMBL/GenBank/DDBJ databases">
        <authorList>
            <person name="Yamashiro T."/>
            <person name="Shiraishi A."/>
            <person name="Satake H."/>
            <person name="Nakayama K."/>
        </authorList>
    </citation>
    <scope>NUCLEOTIDE SEQUENCE</scope>
</reference>
<proteinExistence type="predicted"/>
<keyword evidence="2" id="KW-1185">Reference proteome</keyword>
<sequence length="268" mass="30234">MSFYKKDKGHSASAFSRLREILHLVTRIDLMIIYGRVMTFYQDKKAMGVGLVLWGDLKVLIDSPEVNDGSDVWKNQHTWIIQSWKLYSSTGIHVLETVSGLVVHMFVDKKYPLSVNLIERMLDHQLEICRDTVGNELTTAVQLIAFLKKQISDSRRLKVHDCPGLDDDVLVADSKCMKVAFWQSVSRCCCVNLWYVVPTGKVNVPAGRYVVPTGKDMFIVSTGRTKVIPAGSIILVLGLAYRYEVAFQHRFIAADMPSAAHTVNLERS</sequence>
<comment type="caution">
    <text evidence="1">The sequence shown here is derived from an EMBL/GenBank/DDBJ whole genome shotgun (WGS) entry which is preliminary data.</text>
</comment>
<name>A0ABQ5IC08_9ASTR</name>
<organism evidence="1 2">
    <name type="scientific">Tanacetum coccineum</name>
    <dbReference type="NCBI Taxonomy" id="301880"/>
    <lineage>
        <taxon>Eukaryota</taxon>
        <taxon>Viridiplantae</taxon>
        <taxon>Streptophyta</taxon>
        <taxon>Embryophyta</taxon>
        <taxon>Tracheophyta</taxon>
        <taxon>Spermatophyta</taxon>
        <taxon>Magnoliopsida</taxon>
        <taxon>eudicotyledons</taxon>
        <taxon>Gunneridae</taxon>
        <taxon>Pentapetalae</taxon>
        <taxon>asterids</taxon>
        <taxon>campanulids</taxon>
        <taxon>Asterales</taxon>
        <taxon>Asteraceae</taxon>
        <taxon>Asteroideae</taxon>
        <taxon>Anthemideae</taxon>
        <taxon>Anthemidinae</taxon>
        <taxon>Tanacetum</taxon>
    </lineage>
</organism>
<accession>A0ABQ5IC08</accession>
<evidence type="ECO:0000313" key="2">
    <source>
        <dbReference type="Proteomes" id="UP001151760"/>
    </source>
</evidence>
<protein>
    <submittedName>
        <fullName evidence="1">Uncharacterized protein</fullName>
    </submittedName>
</protein>
<dbReference type="Proteomes" id="UP001151760">
    <property type="component" value="Unassembled WGS sequence"/>
</dbReference>